<dbReference type="OrthoDB" id="5955450at2759"/>
<feature type="transmembrane region" description="Helical" evidence="11">
    <location>
        <begin position="85"/>
        <end position="114"/>
    </location>
</feature>
<dbReference type="PANTHER" id="PTHR24248:SF174">
    <property type="entry name" value="TYRAMINE_OCTOPAMINE RECEPTOR"/>
    <property type="match status" value="1"/>
</dbReference>
<keyword evidence="5 10" id="KW-0297">G-protein coupled receptor</keyword>
<dbReference type="InterPro" id="IPR017452">
    <property type="entry name" value="GPCR_Rhodpsn_7TM"/>
</dbReference>
<dbReference type="SMART" id="SM01381">
    <property type="entry name" value="7TM_GPCR_Srsx"/>
    <property type="match status" value="1"/>
</dbReference>
<keyword evidence="9 10" id="KW-0807">Transducer</keyword>
<evidence type="ECO:0000256" key="4">
    <source>
        <dbReference type="ARBA" id="ARBA00022989"/>
    </source>
</evidence>
<protein>
    <recommendedName>
        <fullName evidence="12">G-protein coupled receptors family 1 profile domain-containing protein</fullName>
    </recommendedName>
</protein>
<comment type="subcellular location">
    <subcellularLocation>
        <location evidence="1">Cell membrane</location>
        <topology evidence="1">Multi-pass membrane protein</topology>
    </subcellularLocation>
</comment>
<feature type="transmembrane region" description="Helical" evidence="11">
    <location>
        <begin position="491"/>
        <end position="512"/>
    </location>
</feature>
<accession>A0A8J4TJX1</accession>
<dbReference type="PROSITE" id="PS00237">
    <property type="entry name" value="G_PROTEIN_RECEP_F1_1"/>
    <property type="match status" value="1"/>
</dbReference>
<feature type="transmembrane region" description="Helical" evidence="11">
    <location>
        <begin position="532"/>
        <end position="551"/>
    </location>
</feature>
<comment type="caution">
    <text evidence="13">The sequence shown here is derived from an EMBL/GenBank/DDBJ whole genome shotgun (WGS) entry which is preliminary data.</text>
</comment>
<evidence type="ECO:0000256" key="3">
    <source>
        <dbReference type="ARBA" id="ARBA00022692"/>
    </source>
</evidence>
<evidence type="ECO:0000256" key="5">
    <source>
        <dbReference type="ARBA" id="ARBA00023040"/>
    </source>
</evidence>
<dbReference type="Pfam" id="PF00001">
    <property type="entry name" value="7tm_1"/>
    <property type="match status" value="1"/>
</dbReference>
<keyword evidence="6 11" id="KW-0472">Membrane</keyword>
<comment type="similarity">
    <text evidence="10">Belongs to the G-protein coupled receptor 1 family.</text>
</comment>
<evidence type="ECO:0000256" key="11">
    <source>
        <dbReference type="SAM" id="Phobius"/>
    </source>
</evidence>
<evidence type="ECO:0000256" key="8">
    <source>
        <dbReference type="ARBA" id="ARBA00023180"/>
    </source>
</evidence>
<dbReference type="Gene3D" id="1.20.1070.10">
    <property type="entry name" value="Rhodopsin 7-helix transmembrane proteins"/>
    <property type="match status" value="2"/>
</dbReference>
<dbReference type="Proteomes" id="UP000748531">
    <property type="component" value="Unassembled WGS sequence"/>
</dbReference>
<keyword evidence="8" id="KW-0325">Glycoprotein</keyword>
<dbReference type="PROSITE" id="PS50262">
    <property type="entry name" value="G_PROTEIN_RECEP_F1_2"/>
    <property type="match status" value="1"/>
</dbReference>
<dbReference type="PRINTS" id="PR00237">
    <property type="entry name" value="GPCRRHODOPSN"/>
</dbReference>
<evidence type="ECO:0000256" key="9">
    <source>
        <dbReference type="ARBA" id="ARBA00023224"/>
    </source>
</evidence>
<dbReference type="PRINTS" id="PR00664">
    <property type="entry name" value="OCTOPAMINER"/>
</dbReference>
<dbReference type="GO" id="GO:0005886">
    <property type="term" value="C:plasma membrane"/>
    <property type="evidence" value="ECO:0007669"/>
    <property type="project" value="UniProtKB-SubCell"/>
</dbReference>
<feature type="transmembrane region" description="Helical" evidence="11">
    <location>
        <begin position="54"/>
        <end position="73"/>
    </location>
</feature>
<dbReference type="SUPFAM" id="SSF81321">
    <property type="entry name" value="Family A G protein-coupled receptor-like"/>
    <property type="match status" value="1"/>
</dbReference>
<evidence type="ECO:0000256" key="2">
    <source>
        <dbReference type="ARBA" id="ARBA00022475"/>
    </source>
</evidence>
<keyword evidence="2" id="KW-1003">Cell membrane</keyword>
<feature type="domain" description="G-protein coupled receptors family 1 profile" evidence="12">
    <location>
        <begin position="34"/>
        <end position="548"/>
    </location>
</feature>
<keyword evidence="14" id="KW-1185">Reference proteome</keyword>
<proteinExistence type="inferred from homology"/>
<feature type="transmembrane region" description="Helical" evidence="11">
    <location>
        <begin position="177"/>
        <end position="200"/>
    </location>
</feature>
<dbReference type="InterPro" id="IPR002002">
    <property type="entry name" value="Octopmn_rcpt"/>
</dbReference>
<keyword evidence="7 10" id="KW-0675">Receptor</keyword>
<dbReference type="EMBL" id="LUCH01000888">
    <property type="protein sequence ID" value="KAF5404097.1"/>
    <property type="molecule type" value="Genomic_DNA"/>
</dbReference>
<organism evidence="13 14">
    <name type="scientific">Paragonimus heterotremus</name>
    <dbReference type="NCBI Taxonomy" id="100268"/>
    <lineage>
        <taxon>Eukaryota</taxon>
        <taxon>Metazoa</taxon>
        <taxon>Spiralia</taxon>
        <taxon>Lophotrochozoa</taxon>
        <taxon>Platyhelminthes</taxon>
        <taxon>Trematoda</taxon>
        <taxon>Digenea</taxon>
        <taxon>Plagiorchiida</taxon>
        <taxon>Troglotremata</taxon>
        <taxon>Troglotrematidae</taxon>
        <taxon>Paragonimus</taxon>
    </lineage>
</organism>
<dbReference type="PANTHER" id="PTHR24248">
    <property type="entry name" value="ADRENERGIC RECEPTOR-RELATED G-PROTEIN COUPLED RECEPTOR"/>
    <property type="match status" value="1"/>
</dbReference>
<evidence type="ECO:0000313" key="14">
    <source>
        <dbReference type="Proteomes" id="UP000748531"/>
    </source>
</evidence>
<sequence length="567" mass="64545">MNLSFTLTSNVESQFEQICCTAASVLVLLFILVGNSLVVLSIFTYQPLQQLQNVLIVSLATSDLAVGLFVLPLKIGTHVADGRWIFGFYLCTFYVTSDVFFCTASILNLCAVALDRYWTIRYPISYARQRTMLSLSGMISIVYLLSAVIVLPPIFGWAPPIYEHIDAVYSCEMNRQLSYVIFSAFGSFFIPAILILFVYVQLFRLTRRRFRVQRHQYALTSVARSPGSTVRFLNEPKVDVLDHQDGLRYDLSRSVRYSNAFQLHKAPCVFSQYNLIGTTSVSNETIIRSNTMAIGAFRNEQKLFNRLSEKSSTEEPIKHQTQDGSAKFIGLEASLQSIPKKAYSQDRPLAKWASCITVSAVQSPPYHSYLQKEYLFKKTQQKSASSLLYQENCKPSASINQPVCNPVQVIEGPNKKEWPTIVPHLPSILNERRQVNLENTFSSTPSTSLKCMFWKELTEQSANLPTAADGFDLHIVAKERRQFSAYRERRVTRTLIIIIGSFFFCWLPFFVAYVSDPFCHGPCIKNEKTRDLIVWLTYLNSAVNPVIYTTFNADFRRGFQRLICCSK</sequence>
<evidence type="ECO:0000313" key="13">
    <source>
        <dbReference type="EMBL" id="KAF5404097.1"/>
    </source>
</evidence>
<dbReference type="InterPro" id="IPR000276">
    <property type="entry name" value="GPCR_Rhodpsn"/>
</dbReference>
<keyword evidence="4 11" id="KW-1133">Transmembrane helix</keyword>
<evidence type="ECO:0000259" key="12">
    <source>
        <dbReference type="PROSITE" id="PS50262"/>
    </source>
</evidence>
<dbReference type="GO" id="GO:0004989">
    <property type="term" value="F:octopamine receptor activity"/>
    <property type="evidence" value="ECO:0007669"/>
    <property type="project" value="InterPro"/>
</dbReference>
<dbReference type="AlphaFoldDB" id="A0A8J4TJX1"/>
<name>A0A8J4TJX1_9TREM</name>
<reference evidence="13" key="1">
    <citation type="submission" date="2019-05" db="EMBL/GenBank/DDBJ databases">
        <title>Annotation for the trematode Paragonimus heterotremus.</title>
        <authorList>
            <person name="Choi Y.-J."/>
        </authorList>
    </citation>
    <scope>NUCLEOTIDE SEQUENCE</scope>
    <source>
        <strain evidence="13">LC</strain>
    </source>
</reference>
<evidence type="ECO:0000256" key="6">
    <source>
        <dbReference type="ARBA" id="ARBA00023136"/>
    </source>
</evidence>
<keyword evidence="3 10" id="KW-0812">Transmembrane</keyword>
<evidence type="ECO:0000256" key="10">
    <source>
        <dbReference type="RuleBase" id="RU000688"/>
    </source>
</evidence>
<gene>
    <name evidence="13" type="ORF">PHET_02469</name>
</gene>
<feature type="transmembrane region" description="Helical" evidence="11">
    <location>
        <begin position="135"/>
        <end position="157"/>
    </location>
</feature>
<feature type="transmembrane region" description="Helical" evidence="11">
    <location>
        <begin position="15"/>
        <end position="42"/>
    </location>
</feature>
<evidence type="ECO:0000256" key="7">
    <source>
        <dbReference type="ARBA" id="ARBA00023170"/>
    </source>
</evidence>
<evidence type="ECO:0000256" key="1">
    <source>
        <dbReference type="ARBA" id="ARBA00004651"/>
    </source>
</evidence>